<dbReference type="SUPFAM" id="SSF52499">
    <property type="entry name" value="Isochorismatase-like hydrolases"/>
    <property type="match status" value="1"/>
</dbReference>
<name>A0A2P6U4G1_CHLSO</name>
<sequence>MAYYRPEAQRRQAALVPSSSALLFIDVQAYNCSKDGAIYQSLNEEQRNSEGTRHFYERVEQCKPLWSSLQRACREAGLEVMYTVIQSLTADGRDRGLDYKLSGFHVPPGSPDAEMLPCIAPGPDEIMLPKTSSSVFLSTNIHYVLRSLGVRQLVLCGCVTEQCVEHAVRDACDAGYLVTLVSDACATYSRQRHEASLAAIAGYCRQRTTAELLAELLQVAGRQGAPPEQLAGPRETL</sequence>
<dbReference type="InterPro" id="IPR050272">
    <property type="entry name" value="Isochorismatase-like_hydrls"/>
</dbReference>
<evidence type="ECO:0000256" key="2">
    <source>
        <dbReference type="ARBA" id="ARBA00022801"/>
    </source>
</evidence>
<evidence type="ECO:0000259" key="3">
    <source>
        <dbReference type="Pfam" id="PF00857"/>
    </source>
</evidence>
<evidence type="ECO:0000256" key="1">
    <source>
        <dbReference type="ARBA" id="ARBA00006336"/>
    </source>
</evidence>
<feature type="domain" description="Isochorismatase-like" evidence="3">
    <location>
        <begin position="20"/>
        <end position="210"/>
    </location>
</feature>
<reference evidence="4 5" key="1">
    <citation type="journal article" date="2018" name="Plant J.">
        <title>Genome sequences of Chlorella sorokiniana UTEX 1602 and Micractinium conductrix SAG 241.80: implications to maltose excretion by a green alga.</title>
        <authorList>
            <person name="Arriola M.B."/>
            <person name="Velmurugan N."/>
            <person name="Zhang Y."/>
            <person name="Plunkett M.H."/>
            <person name="Hondzo H."/>
            <person name="Barney B.M."/>
        </authorList>
    </citation>
    <scope>NUCLEOTIDE SEQUENCE [LARGE SCALE GENOMIC DNA]</scope>
    <source>
        <strain evidence="5">UTEX 1602</strain>
    </source>
</reference>
<accession>A0A2P6U4G1</accession>
<gene>
    <name evidence="4" type="ORF">C2E21_0350</name>
</gene>
<dbReference type="InterPro" id="IPR016291">
    <property type="entry name" value="Isochorismatase"/>
</dbReference>
<protein>
    <submittedName>
        <fullName evidence="4">Isochorismatase</fullName>
    </submittedName>
</protein>
<dbReference type="GO" id="GO:0008908">
    <property type="term" value="F:isochorismatase activity"/>
    <property type="evidence" value="ECO:0007669"/>
    <property type="project" value="InterPro"/>
</dbReference>
<keyword evidence="5" id="KW-1185">Reference proteome</keyword>
<comment type="similarity">
    <text evidence="1">Belongs to the isochorismatase family.</text>
</comment>
<comment type="caution">
    <text evidence="4">The sequence shown here is derived from an EMBL/GenBank/DDBJ whole genome shotgun (WGS) entry which is preliminary data.</text>
</comment>
<dbReference type="Pfam" id="PF00857">
    <property type="entry name" value="Isochorismatase"/>
    <property type="match status" value="1"/>
</dbReference>
<dbReference type="PANTHER" id="PTHR43540">
    <property type="entry name" value="PEROXYUREIDOACRYLATE/UREIDOACRYLATE AMIDOHYDROLASE-RELATED"/>
    <property type="match status" value="1"/>
</dbReference>
<dbReference type="Gene3D" id="3.40.50.850">
    <property type="entry name" value="Isochorismatase-like"/>
    <property type="match status" value="1"/>
</dbReference>
<dbReference type="CDD" id="cd00431">
    <property type="entry name" value="cysteine_hydrolases"/>
    <property type="match status" value="1"/>
</dbReference>
<keyword evidence="2" id="KW-0378">Hydrolase</keyword>
<proteinExistence type="inferred from homology"/>
<dbReference type="EMBL" id="LHPG02000001">
    <property type="protein sequence ID" value="PRW61203.1"/>
    <property type="molecule type" value="Genomic_DNA"/>
</dbReference>
<evidence type="ECO:0000313" key="5">
    <source>
        <dbReference type="Proteomes" id="UP000239899"/>
    </source>
</evidence>
<dbReference type="Proteomes" id="UP000239899">
    <property type="component" value="Unassembled WGS sequence"/>
</dbReference>
<evidence type="ECO:0000313" key="4">
    <source>
        <dbReference type="EMBL" id="PRW61203.1"/>
    </source>
</evidence>
<organism evidence="4 5">
    <name type="scientific">Chlorella sorokiniana</name>
    <name type="common">Freshwater green alga</name>
    <dbReference type="NCBI Taxonomy" id="3076"/>
    <lineage>
        <taxon>Eukaryota</taxon>
        <taxon>Viridiplantae</taxon>
        <taxon>Chlorophyta</taxon>
        <taxon>core chlorophytes</taxon>
        <taxon>Trebouxiophyceae</taxon>
        <taxon>Chlorellales</taxon>
        <taxon>Chlorellaceae</taxon>
        <taxon>Chlorella clade</taxon>
        <taxon>Chlorella</taxon>
    </lineage>
</organism>
<dbReference type="AlphaFoldDB" id="A0A2P6U4G1"/>
<dbReference type="InterPro" id="IPR036380">
    <property type="entry name" value="Isochorismatase-like_sf"/>
</dbReference>
<dbReference type="PRINTS" id="PR01398">
    <property type="entry name" value="ISCHRISMTASE"/>
</dbReference>
<dbReference type="PANTHER" id="PTHR43540:SF1">
    <property type="entry name" value="ISOCHORISMATASE HYDROLASE"/>
    <property type="match status" value="1"/>
</dbReference>
<dbReference type="OrthoDB" id="167809at2759"/>
<dbReference type="InterPro" id="IPR000868">
    <property type="entry name" value="Isochorismatase-like_dom"/>
</dbReference>
<dbReference type="STRING" id="3076.A0A2P6U4G1"/>